<organism evidence="7 8">
    <name type="scientific">Seohaeicola zhoushanensis</name>
    <dbReference type="NCBI Taxonomy" id="1569283"/>
    <lineage>
        <taxon>Bacteria</taxon>
        <taxon>Pseudomonadati</taxon>
        <taxon>Pseudomonadota</taxon>
        <taxon>Alphaproteobacteria</taxon>
        <taxon>Rhodobacterales</taxon>
        <taxon>Roseobacteraceae</taxon>
        <taxon>Seohaeicola</taxon>
    </lineage>
</organism>
<keyword evidence="3 6" id="KW-0812">Transmembrane</keyword>
<feature type="transmembrane region" description="Helical" evidence="6">
    <location>
        <begin position="20"/>
        <end position="47"/>
    </location>
</feature>
<keyword evidence="2" id="KW-1003">Cell membrane</keyword>
<dbReference type="RefSeq" id="WP_189679558.1">
    <property type="nucleotide sequence ID" value="NZ_BNCJ01000003.1"/>
</dbReference>
<dbReference type="Proteomes" id="UP000626220">
    <property type="component" value="Unassembled WGS sequence"/>
</dbReference>
<dbReference type="PIRSF" id="PIRSF035875">
    <property type="entry name" value="RNase_BN"/>
    <property type="match status" value="1"/>
</dbReference>
<feature type="transmembrane region" description="Helical" evidence="6">
    <location>
        <begin position="234"/>
        <end position="255"/>
    </location>
</feature>
<evidence type="ECO:0000256" key="1">
    <source>
        <dbReference type="ARBA" id="ARBA00004651"/>
    </source>
</evidence>
<evidence type="ECO:0000256" key="6">
    <source>
        <dbReference type="SAM" id="Phobius"/>
    </source>
</evidence>
<gene>
    <name evidence="7" type="ORF">GCM10017056_16160</name>
</gene>
<evidence type="ECO:0000313" key="8">
    <source>
        <dbReference type="Proteomes" id="UP000626220"/>
    </source>
</evidence>
<feature type="transmembrane region" description="Helical" evidence="6">
    <location>
        <begin position="167"/>
        <end position="187"/>
    </location>
</feature>
<reference evidence="7" key="2">
    <citation type="submission" date="2020-09" db="EMBL/GenBank/DDBJ databases">
        <authorList>
            <person name="Sun Q."/>
            <person name="Kim S."/>
        </authorList>
    </citation>
    <scope>NUCLEOTIDE SEQUENCE</scope>
    <source>
        <strain evidence="7">KCTC 42650</strain>
    </source>
</reference>
<dbReference type="PANTHER" id="PTHR30213">
    <property type="entry name" value="INNER MEMBRANE PROTEIN YHJD"/>
    <property type="match status" value="1"/>
</dbReference>
<keyword evidence="8" id="KW-1185">Reference proteome</keyword>
<dbReference type="Pfam" id="PF03631">
    <property type="entry name" value="Virul_fac_BrkB"/>
    <property type="match status" value="1"/>
</dbReference>
<feature type="transmembrane region" description="Helical" evidence="6">
    <location>
        <begin position="128"/>
        <end position="155"/>
    </location>
</feature>
<keyword evidence="5 6" id="KW-0472">Membrane</keyword>
<dbReference type="NCBIfam" id="TIGR00765">
    <property type="entry name" value="yihY_not_rbn"/>
    <property type="match status" value="1"/>
</dbReference>
<evidence type="ECO:0000256" key="2">
    <source>
        <dbReference type="ARBA" id="ARBA00022475"/>
    </source>
</evidence>
<reference evidence="7" key="1">
    <citation type="journal article" date="2014" name="Int. J. Syst. Evol. Microbiol.">
        <title>Complete genome sequence of Corynebacterium casei LMG S-19264T (=DSM 44701T), isolated from a smear-ripened cheese.</title>
        <authorList>
            <consortium name="US DOE Joint Genome Institute (JGI-PGF)"/>
            <person name="Walter F."/>
            <person name="Albersmeier A."/>
            <person name="Kalinowski J."/>
            <person name="Ruckert C."/>
        </authorList>
    </citation>
    <scope>NUCLEOTIDE SEQUENCE</scope>
    <source>
        <strain evidence="7">KCTC 42650</strain>
    </source>
</reference>
<dbReference type="InterPro" id="IPR017039">
    <property type="entry name" value="Virul_fac_BrkB"/>
</dbReference>
<evidence type="ECO:0000256" key="4">
    <source>
        <dbReference type="ARBA" id="ARBA00022989"/>
    </source>
</evidence>
<dbReference type="AlphaFoldDB" id="A0A8J3GWE0"/>
<feature type="transmembrane region" description="Helical" evidence="6">
    <location>
        <begin position="199"/>
        <end position="222"/>
    </location>
</feature>
<dbReference type="EMBL" id="BNCJ01000003">
    <property type="protein sequence ID" value="GHF45314.1"/>
    <property type="molecule type" value="Genomic_DNA"/>
</dbReference>
<proteinExistence type="predicted"/>
<dbReference type="PANTHER" id="PTHR30213:SF0">
    <property type="entry name" value="UPF0761 MEMBRANE PROTEIN YIHY"/>
    <property type="match status" value="1"/>
</dbReference>
<name>A0A8J3GWE0_9RHOB</name>
<evidence type="ECO:0000256" key="3">
    <source>
        <dbReference type="ARBA" id="ARBA00022692"/>
    </source>
</evidence>
<feature type="transmembrane region" description="Helical" evidence="6">
    <location>
        <begin position="88"/>
        <end position="116"/>
    </location>
</feature>
<comment type="subcellular location">
    <subcellularLocation>
        <location evidence="1">Cell membrane</location>
        <topology evidence="1">Multi-pass membrane protein</topology>
    </subcellularLocation>
</comment>
<protein>
    <submittedName>
        <fullName evidence="7">Ribonuclease</fullName>
    </submittedName>
</protein>
<comment type="caution">
    <text evidence="7">The sequence shown here is derived from an EMBL/GenBank/DDBJ whole genome shotgun (WGS) entry which is preliminary data.</text>
</comment>
<dbReference type="GO" id="GO:0005886">
    <property type="term" value="C:plasma membrane"/>
    <property type="evidence" value="ECO:0007669"/>
    <property type="project" value="UniProtKB-SubCell"/>
</dbReference>
<accession>A0A8J3GWE0</accession>
<evidence type="ECO:0000313" key="7">
    <source>
        <dbReference type="EMBL" id="GHF45314.1"/>
    </source>
</evidence>
<keyword evidence="4 6" id="KW-1133">Transmembrane helix</keyword>
<evidence type="ECO:0000256" key="5">
    <source>
        <dbReference type="ARBA" id="ARBA00023136"/>
    </source>
</evidence>
<sequence>MFKFLKRLWEEVSSDRLPVVAAGIAFYGLLSVFPGLAAAVGLAGLIVEPQSFVDALSAASDMLSPAVSDIIINQATKLAGSREGGLTLAFIGGLAVSLYSASSAVGALIEGIHVAYDEVDDRGFIARYAFQIGMTAFLIAALLLSVGILSITSVLTSEAELPDYVHFVAWPLVAGIVTLAISLLYRLSLRHRNPRVRWITPGAILATVLWVAGTLAFGIYAANFADYNETFGTLGGAIALLTWLWISALVILFGAELNATLDSSVEKSGKAGFSRPGRVAMRPEAVAER</sequence>